<feature type="non-terminal residue" evidence="1">
    <location>
        <position position="1"/>
    </location>
</feature>
<dbReference type="AlphaFoldDB" id="A0A5J9TVK4"/>
<gene>
    <name evidence="1" type="ORF">EJB05_38165</name>
</gene>
<dbReference type="EMBL" id="RWGY01000031">
    <property type="protein sequence ID" value="TVU14681.1"/>
    <property type="molecule type" value="Genomic_DNA"/>
</dbReference>
<name>A0A5J9TVK4_9POAL</name>
<reference evidence="1 2" key="1">
    <citation type="journal article" date="2019" name="Sci. Rep.">
        <title>A high-quality genome of Eragrostis curvula grass provides insights into Poaceae evolution and supports new strategies to enhance forage quality.</title>
        <authorList>
            <person name="Carballo J."/>
            <person name="Santos B.A.C.M."/>
            <person name="Zappacosta D."/>
            <person name="Garbus I."/>
            <person name="Selva J.P."/>
            <person name="Gallo C.A."/>
            <person name="Diaz A."/>
            <person name="Albertini E."/>
            <person name="Caccamo M."/>
            <person name="Echenique V."/>
        </authorList>
    </citation>
    <scope>NUCLEOTIDE SEQUENCE [LARGE SCALE GENOMIC DNA]</scope>
    <source>
        <strain evidence="2">cv. Victoria</strain>
        <tissue evidence="1">Leaf</tissue>
    </source>
</reference>
<dbReference type="Proteomes" id="UP000324897">
    <property type="component" value="Unassembled WGS sequence"/>
</dbReference>
<evidence type="ECO:0000313" key="1">
    <source>
        <dbReference type="EMBL" id="TVU14681.1"/>
    </source>
</evidence>
<feature type="non-terminal residue" evidence="1">
    <location>
        <position position="99"/>
    </location>
</feature>
<dbReference type="Gramene" id="TVU14681">
    <property type="protein sequence ID" value="TVU14681"/>
    <property type="gene ID" value="EJB05_38165"/>
</dbReference>
<evidence type="ECO:0000313" key="2">
    <source>
        <dbReference type="Proteomes" id="UP000324897"/>
    </source>
</evidence>
<protein>
    <submittedName>
        <fullName evidence="1">Uncharacterized protein</fullName>
    </submittedName>
</protein>
<accession>A0A5J9TVK4</accession>
<proteinExistence type="predicted"/>
<comment type="caution">
    <text evidence="1">The sequence shown here is derived from an EMBL/GenBank/DDBJ whole genome shotgun (WGS) entry which is preliminary data.</text>
</comment>
<keyword evidence="2" id="KW-1185">Reference proteome</keyword>
<organism evidence="1 2">
    <name type="scientific">Eragrostis curvula</name>
    <name type="common">weeping love grass</name>
    <dbReference type="NCBI Taxonomy" id="38414"/>
    <lineage>
        <taxon>Eukaryota</taxon>
        <taxon>Viridiplantae</taxon>
        <taxon>Streptophyta</taxon>
        <taxon>Embryophyta</taxon>
        <taxon>Tracheophyta</taxon>
        <taxon>Spermatophyta</taxon>
        <taxon>Magnoliopsida</taxon>
        <taxon>Liliopsida</taxon>
        <taxon>Poales</taxon>
        <taxon>Poaceae</taxon>
        <taxon>PACMAD clade</taxon>
        <taxon>Chloridoideae</taxon>
        <taxon>Eragrostideae</taxon>
        <taxon>Eragrostidinae</taxon>
        <taxon>Eragrostis</taxon>
    </lineage>
</organism>
<sequence length="99" mass="10454">MDLFPSTASSSSSASSAPEQRRQCYGLGSAACGLAGRVLCGMVTCVFAAGTLRCAGRSIELSMTEQSVCDSLTGIIRGRAHKLIPVYIDEHPKTQTKTR</sequence>